<dbReference type="SUPFAM" id="SSF52540">
    <property type="entry name" value="P-loop containing nucleoside triphosphate hydrolases"/>
    <property type="match status" value="2"/>
</dbReference>
<name>A0A9P4QCJ0_9PEZI</name>
<feature type="region of interest" description="Disordered" evidence="9">
    <location>
        <begin position="1876"/>
        <end position="1895"/>
    </location>
</feature>
<dbReference type="GO" id="GO:0008270">
    <property type="term" value="F:zinc ion binding"/>
    <property type="evidence" value="ECO:0007669"/>
    <property type="project" value="UniProtKB-KW"/>
</dbReference>
<gene>
    <name evidence="11" type="ORF">K431DRAFT_284007</name>
</gene>
<dbReference type="GO" id="GO:0005524">
    <property type="term" value="F:ATP binding"/>
    <property type="evidence" value="ECO:0007669"/>
    <property type="project" value="UniProtKB-KW"/>
</dbReference>
<dbReference type="GO" id="GO:0016787">
    <property type="term" value="F:hydrolase activity"/>
    <property type="evidence" value="ECO:0007669"/>
    <property type="project" value="UniProtKB-KW"/>
</dbReference>
<dbReference type="GO" id="GO:0005634">
    <property type="term" value="C:nucleus"/>
    <property type="evidence" value="ECO:0007669"/>
    <property type="project" value="TreeGrafter"/>
</dbReference>
<dbReference type="GO" id="GO:0008168">
    <property type="term" value="F:methyltransferase activity"/>
    <property type="evidence" value="ECO:0007669"/>
    <property type="project" value="UniProtKB-KW"/>
</dbReference>
<dbReference type="Gene3D" id="3.40.50.150">
    <property type="entry name" value="Vaccinia Virus protein VP39"/>
    <property type="match status" value="1"/>
</dbReference>
<dbReference type="InterPro" id="IPR049730">
    <property type="entry name" value="SNF2/RAD54-like_C"/>
</dbReference>
<evidence type="ECO:0000313" key="11">
    <source>
        <dbReference type="EMBL" id="KAF2722314.1"/>
    </source>
</evidence>
<feature type="region of interest" description="Disordered" evidence="9">
    <location>
        <begin position="2154"/>
        <end position="2176"/>
    </location>
</feature>
<evidence type="ECO:0000256" key="6">
    <source>
        <dbReference type="ARBA" id="ARBA00022801"/>
    </source>
</evidence>
<feature type="region of interest" description="Disordered" evidence="9">
    <location>
        <begin position="164"/>
        <end position="263"/>
    </location>
</feature>
<dbReference type="InterPro" id="IPR014001">
    <property type="entry name" value="Helicase_ATP-bd"/>
</dbReference>
<evidence type="ECO:0000256" key="1">
    <source>
        <dbReference type="ARBA" id="ARBA00022603"/>
    </source>
</evidence>
<keyword evidence="7" id="KW-0862">Zinc</keyword>
<dbReference type="CDD" id="cd20335">
    <property type="entry name" value="BRcat_RBR"/>
    <property type="match status" value="1"/>
</dbReference>
<evidence type="ECO:0000256" key="5">
    <source>
        <dbReference type="ARBA" id="ARBA00022771"/>
    </source>
</evidence>
<keyword evidence="2" id="KW-0808">Transferase</keyword>
<dbReference type="PANTHER" id="PTHR45626">
    <property type="entry name" value="TRANSCRIPTION TERMINATION FACTOR 2-RELATED"/>
    <property type="match status" value="1"/>
</dbReference>
<evidence type="ECO:0000256" key="2">
    <source>
        <dbReference type="ARBA" id="ARBA00022679"/>
    </source>
</evidence>
<dbReference type="GO" id="GO:0032259">
    <property type="term" value="P:methylation"/>
    <property type="evidence" value="ECO:0007669"/>
    <property type="project" value="UniProtKB-KW"/>
</dbReference>
<feature type="compositionally biased region" description="Polar residues" evidence="9">
    <location>
        <begin position="230"/>
        <end position="262"/>
    </location>
</feature>
<dbReference type="InterPro" id="IPR050628">
    <property type="entry name" value="SNF2_RAD54_helicase_TF"/>
</dbReference>
<dbReference type="InterPro" id="IPR001650">
    <property type="entry name" value="Helicase_C-like"/>
</dbReference>
<evidence type="ECO:0000256" key="7">
    <source>
        <dbReference type="ARBA" id="ARBA00022833"/>
    </source>
</evidence>
<reference evidence="11" key="1">
    <citation type="journal article" date="2020" name="Stud. Mycol.">
        <title>101 Dothideomycetes genomes: a test case for predicting lifestyles and emergence of pathogens.</title>
        <authorList>
            <person name="Haridas S."/>
            <person name="Albert R."/>
            <person name="Binder M."/>
            <person name="Bloem J."/>
            <person name="Labutti K."/>
            <person name="Salamov A."/>
            <person name="Andreopoulos B."/>
            <person name="Baker S."/>
            <person name="Barry K."/>
            <person name="Bills G."/>
            <person name="Bluhm B."/>
            <person name="Cannon C."/>
            <person name="Castanera R."/>
            <person name="Culley D."/>
            <person name="Daum C."/>
            <person name="Ezra D."/>
            <person name="Gonzalez J."/>
            <person name="Henrissat B."/>
            <person name="Kuo A."/>
            <person name="Liang C."/>
            <person name="Lipzen A."/>
            <person name="Lutzoni F."/>
            <person name="Magnuson J."/>
            <person name="Mondo S."/>
            <person name="Nolan M."/>
            <person name="Ohm R."/>
            <person name="Pangilinan J."/>
            <person name="Park H.-J."/>
            <person name="Ramirez L."/>
            <person name="Alfaro M."/>
            <person name="Sun H."/>
            <person name="Tritt A."/>
            <person name="Yoshinaga Y."/>
            <person name="Zwiers L.-H."/>
            <person name="Turgeon B."/>
            <person name="Goodwin S."/>
            <person name="Spatafora J."/>
            <person name="Crous P."/>
            <person name="Grigoriev I."/>
        </authorList>
    </citation>
    <scope>NUCLEOTIDE SEQUENCE</scope>
    <source>
        <strain evidence="11">CBS 116435</strain>
    </source>
</reference>
<dbReference type="Gene3D" id="3.40.50.10810">
    <property type="entry name" value="Tandem AAA-ATPase domain"/>
    <property type="match status" value="2"/>
</dbReference>
<dbReference type="PANTHER" id="PTHR45626:SF26">
    <property type="entry name" value="FAMILY HELICASE, PUTATIVE (AFU_ORTHOLOGUE AFUA_2G09120)-RELATED"/>
    <property type="match status" value="1"/>
</dbReference>
<dbReference type="Pfam" id="PF00145">
    <property type="entry name" value="DNA_methylase"/>
    <property type="match status" value="1"/>
</dbReference>
<dbReference type="Pfam" id="PF00271">
    <property type="entry name" value="Helicase_C"/>
    <property type="match status" value="1"/>
</dbReference>
<keyword evidence="6" id="KW-0378">Hydrolase</keyword>
<dbReference type="CDD" id="cd18793">
    <property type="entry name" value="SF2_C_SNF"/>
    <property type="match status" value="1"/>
</dbReference>
<feature type="region of interest" description="Disordered" evidence="9">
    <location>
        <begin position="98"/>
        <end position="134"/>
    </location>
</feature>
<protein>
    <recommendedName>
        <fullName evidence="10">Helicase C-terminal domain-containing protein</fullName>
    </recommendedName>
</protein>
<dbReference type="GO" id="GO:0008094">
    <property type="term" value="F:ATP-dependent activity, acting on DNA"/>
    <property type="evidence" value="ECO:0007669"/>
    <property type="project" value="TreeGrafter"/>
</dbReference>
<keyword evidence="3" id="KW-0479">Metal-binding</keyword>
<evidence type="ECO:0000313" key="12">
    <source>
        <dbReference type="Proteomes" id="UP000799441"/>
    </source>
</evidence>
<evidence type="ECO:0000256" key="4">
    <source>
        <dbReference type="ARBA" id="ARBA00022741"/>
    </source>
</evidence>
<dbReference type="InterPro" id="IPR001525">
    <property type="entry name" value="C5_MeTfrase"/>
</dbReference>
<feature type="region of interest" description="Disordered" evidence="9">
    <location>
        <begin position="8"/>
        <end position="30"/>
    </location>
</feature>
<feature type="compositionally biased region" description="Polar residues" evidence="9">
    <location>
        <begin position="104"/>
        <end position="118"/>
    </location>
</feature>
<dbReference type="Gene3D" id="3.40.50.300">
    <property type="entry name" value="P-loop containing nucleotide triphosphate hydrolases"/>
    <property type="match status" value="1"/>
</dbReference>
<dbReference type="InterPro" id="IPR038718">
    <property type="entry name" value="SNF2-like_sf"/>
</dbReference>
<keyword evidence="8" id="KW-0067">ATP-binding</keyword>
<evidence type="ECO:0000259" key="10">
    <source>
        <dbReference type="PROSITE" id="PS51194"/>
    </source>
</evidence>
<dbReference type="InterPro" id="IPR017907">
    <property type="entry name" value="Znf_RING_CS"/>
</dbReference>
<dbReference type="InterPro" id="IPR000330">
    <property type="entry name" value="SNF2_N"/>
</dbReference>
<comment type="caution">
    <text evidence="11">The sequence shown here is derived from an EMBL/GenBank/DDBJ whole genome shotgun (WGS) entry which is preliminary data.</text>
</comment>
<keyword evidence="4" id="KW-0547">Nucleotide-binding</keyword>
<dbReference type="OrthoDB" id="423221at2759"/>
<keyword evidence="1" id="KW-0489">Methyltransferase</keyword>
<dbReference type="InterPro" id="IPR027417">
    <property type="entry name" value="P-loop_NTPase"/>
</dbReference>
<evidence type="ECO:0000256" key="9">
    <source>
        <dbReference type="SAM" id="MobiDB-lite"/>
    </source>
</evidence>
<dbReference type="PROSITE" id="PS51194">
    <property type="entry name" value="HELICASE_CTER"/>
    <property type="match status" value="1"/>
</dbReference>
<feature type="domain" description="Helicase C-terminal" evidence="10">
    <location>
        <begin position="2012"/>
        <end position="2171"/>
    </location>
</feature>
<sequence length="2242" mass="250554">MLKWLRAAAGKQAQTDGTDNDQKTHVTDEDASYALLTSNVRKRKTRGDDGDESNTIVVGHDQHMRSHQPQSKPVKRRRVVKYVLVPAFPLKDYLEKTQPLPTPLVSSSGRNNLWQPPTSRGKPPHNSDTGRPRRNVAKRAYCSFADEHVDNECPLSTDFPHAISPTGTIMSDGDMSARTGSDFNIVEGDSDEDDYDDTADEESEDSGTADSEPESETSFTARNQKRKKSQPSSKVVHPTSNQQQSPSTKQTKAGSGQKQPSGRKQMLSLLQKSDGKGLDSRLPPLFKIDDIFNDMTDKALQLGLGDTVGSKAKRPLRVATMCSGTESPLLALEMIQHSLSRHNVEIRIDHLFSAEIVPYKQAYIERNFTPKIIFRDITELVEAVKEDVPKATTAYGAKVPVPTDVDIVIAGTSCVDFSRLNNKQKGLNDNGESAKTWEAVTAFNKAFRPAIVILENVLNADWDAMLACYEEMQYESAGVLVDTKHFYIPHTRQRGYMVCFDQSRQVNTEGMGKHWQALMEKFKRPASSPVTSFLETNDSANASHFKLALGDEPGREVDWTQCEITQMQYRQEKRLGTERPFTQWQESGAISVPENGVRAWYASQVERVLDTIDCAVLRKSRDVTKPRSTDIATEGYDSRFKTRIWDLSQNVYRFTDASAFGITSCITPSGIFYASDAARTVTPIENLKLQGLPIERITFTTETPSELQDLAGNAMSSTVVGSAILSALIAGFEVIDKKTGTEVARDDGVVGNVKPFSLMQDTTAFSVPSQTSLIKHRYEKGQVFPGDLLRKAVQAMRRCHCEGPIHIMERPLQQCSECHHTTCTVCGGNPAHVYRRPTTLQVDRLAPADFMDYVKANLPLCVKLSGSKELERMFHLHPKANPQYIRAALVSSNETFTFVRVRRTAIWTIEYQSRQGRLELTLSDTSAEWLLYAKADPGLASNHEVRRLLASPVGRCVALNSLMGDCWQFRLPNSQLTSTRAKIVGKGIRMPSWWARIGLPDYQDRQVWQQLEITTTAGTTSGLAAVAGTYAHLPKCGTACDSLYKRISDSKQSEEEQPLFLFLDPDRIGSPNEDQFVFSYNKSMLEYDEVRPVVARFEASWRPWKSGKLFSESCISTDGIWLDVSAIALEADERKVEVRVSMTLNNPDDTTCDTTLQLVGCSFQDSGLHDLATVGIQGRDLAFYHQYAWVLEIMRSNLALNTWHRLDSIGTCKCGYCAPPKPTLKWRLSADGQNVQPYEDAASAAAYERAVKTKPSPLVIQTHTKLGRRHISLGVNVASLGHRAISRLESHQSQFQQGVRISWTIDTGEPSGNFTFRPLKLKATTEVAATFDCPTGLKIDLFPQQKQALQWMQQQETGVSFQLEEAEEASIPQLRWRVEVRAQGHARVRGGICADHPGFGKTITSLALIGSEQQTLSLTELQERRDSTAPGLIAIRATLIVCPNSLMKQWQSEITEKLVNIQSSDILVLNNMTDIDRSTVTQFRSARIVLLNRALITNSNYTDRVAAFAGVPGPAVNTGRGFHKWMEFATLQFPDHINAWQGSGGGLKRLKEVVVSKYKQHMEDGKFNAIVPSKRLRGKAYITAQHNKRNTSKAEKTAALHANTNLLNIPLLEMFYFNRLIADEFHDSDTKEYAALRHIRADKRWGLSATPALNDMYEVSQMAELLDIPLRYGSDARGVMKTRNVRKLRKELTGFEQFDAMRQRTSDALHMRMYQIDQIFLDKFVRQNIMDLNVLSMEDHLVPVRLEVAHLALYTELSQHLNSQDMRIRKGKKSKTSDRDKSLADAIQGADTAEEALSRRAAFWERGNINLEDLIAHRECEAQSKAKELGSAIDGARNIKNYEIFAQWLNTRITLTSLGDQSTVSEIMAMVKTSGRSLNTATSRTNGKGQDKANSISPEERAKLAKCNTLATTLVVSRRSIRYLCNISRLQQGTIGCEHPQCHNAGTVRKAVSAYCGHAICEDCYRHLSDAHMGRCPAEGCHCAMHDYHLLWSNKISSAIKHVSGYGAKADAALRILTNIKQQKDQAILFVQYEDQLDYIAETLSAHKIKNIIVRESKDAGQRIADFQKSADTTVIVLNASSETAAGSNLQRANHVIFLSPLLRDTQYSYESTMAQAIGRVRRHGQTKLIHVYRIFALDTIDVDVLELRERRSSALTEQGHSAPKPPSIIKTGKGPKELPVERTQLLRDDEGVFSLRPRSWLAERIDDDGVAPNATTKNRVGGWEDFSSLVKFSRAFTEDDA</sequence>
<dbReference type="SMART" id="SM00487">
    <property type="entry name" value="DEXDc"/>
    <property type="match status" value="1"/>
</dbReference>
<keyword evidence="12" id="KW-1185">Reference proteome</keyword>
<dbReference type="Proteomes" id="UP000799441">
    <property type="component" value="Unassembled WGS sequence"/>
</dbReference>
<proteinExistence type="predicted"/>
<dbReference type="SUPFAM" id="SSF53335">
    <property type="entry name" value="S-adenosyl-L-methionine-dependent methyltransferases"/>
    <property type="match status" value="1"/>
</dbReference>
<dbReference type="GO" id="GO:0006281">
    <property type="term" value="P:DNA repair"/>
    <property type="evidence" value="ECO:0007669"/>
    <property type="project" value="TreeGrafter"/>
</dbReference>
<dbReference type="PROSITE" id="PS00518">
    <property type="entry name" value="ZF_RING_1"/>
    <property type="match status" value="1"/>
</dbReference>
<dbReference type="Pfam" id="PF00176">
    <property type="entry name" value="SNF2-rel_dom"/>
    <property type="match status" value="1"/>
</dbReference>
<accession>A0A9P4QCJ0</accession>
<keyword evidence="5" id="KW-0863">Zinc-finger</keyword>
<evidence type="ECO:0000256" key="8">
    <source>
        <dbReference type="ARBA" id="ARBA00022840"/>
    </source>
</evidence>
<feature type="compositionally biased region" description="Acidic residues" evidence="9">
    <location>
        <begin position="188"/>
        <end position="215"/>
    </location>
</feature>
<evidence type="ECO:0000256" key="3">
    <source>
        <dbReference type="ARBA" id="ARBA00022723"/>
    </source>
</evidence>
<organism evidence="11 12">
    <name type="scientific">Polychaeton citri CBS 116435</name>
    <dbReference type="NCBI Taxonomy" id="1314669"/>
    <lineage>
        <taxon>Eukaryota</taxon>
        <taxon>Fungi</taxon>
        <taxon>Dikarya</taxon>
        <taxon>Ascomycota</taxon>
        <taxon>Pezizomycotina</taxon>
        <taxon>Dothideomycetes</taxon>
        <taxon>Dothideomycetidae</taxon>
        <taxon>Capnodiales</taxon>
        <taxon>Capnodiaceae</taxon>
        <taxon>Polychaeton</taxon>
    </lineage>
</organism>
<dbReference type="EMBL" id="MU003783">
    <property type="protein sequence ID" value="KAF2722314.1"/>
    <property type="molecule type" value="Genomic_DNA"/>
</dbReference>
<dbReference type="InterPro" id="IPR029063">
    <property type="entry name" value="SAM-dependent_MTases_sf"/>
</dbReference>